<feature type="transmembrane region" description="Helical" evidence="5">
    <location>
        <begin position="45"/>
        <end position="63"/>
    </location>
</feature>
<dbReference type="InterPro" id="IPR002781">
    <property type="entry name" value="TM_pro_TauE-like"/>
</dbReference>
<comment type="caution">
    <text evidence="6">The sequence shown here is derived from an EMBL/GenBank/DDBJ whole genome shotgun (WGS) entry which is preliminary data.</text>
</comment>
<keyword evidence="4 5" id="KW-0472">Membrane</keyword>
<accession>A0AA91ICY6</accession>
<feature type="transmembrane region" description="Helical" evidence="5">
    <location>
        <begin position="222"/>
        <end position="241"/>
    </location>
</feature>
<feature type="transmembrane region" description="Helical" evidence="5">
    <location>
        <begin position="182"/>
        <end position="202"/>
    </location>
</feature>
<proteinExistence type="inferred from homology"/>
<dbReference type="PANTHER" id="PTHR43701">
    <property type="entry name" value="MEMBRANE TRANSPORTER PROTEIN MJ0441-RELATED"/>
    <property type="match status" value="1"/>
</dbReference>
<reference evidence="6 7" key="1">
    <citation type="submission" date="2016-03" db="EMBL/GenBank/DDBJ databases">
        <title>Genome sequence of Variovorax paradoxus KB5.</title>
        <authorList>
            <person name="Jeong H."/>
            <person name="Hong C.E."/>
            <person name="Jo S.H."/>
            <person name="Park J.M."/>
        </authorList>
    </citation>
    <scope>NUCLEOTIDE SEQUENCE [LARGE SCALE GENOMIC DNA]</scope>
    <source>
        <strain evidence="6 7">KB5</strain>
    </source>
</reference>
<comment type="subcellular location">
    <subcellularLocation>
        <location evidence="5">Cell membrane</location>
        <topology evidence="5">Multi-pass membrane protein</topology>
    </subcellularLocation>
    <subcellularLocation>
        <location evidence="1">Membrane</location>
        <topology evidence="1">Multi-pass membrane protein</topology>
    </subcellularLocation>
</comment>
<evidence type="ECO:0000313" key="7">
    <source>
        <dbReference type="Proteomes" id="UP000077852"/>
    </source>
</evidence>
<feature type="transmembrane region" description="Helical" evidence="5">
    <location>
        <begin position="12"/>
        <end position="33"/>
    </location>
</feature>
<feature type="transmembrane region" description="Helical" evidence="5">
    <location>
        <begin position="147"/>
        <end position="170"/>
    </location>
</feature>
<evidence type="ECO:0000256" key="5">
    <source>
        <dbReference type="RuleBase" id="RU363041"/>
    </source>
</evidence>
<evidence type="ECO:0000256" key="3">
    <source>
        <dbReference type="ARBA" id="ARBA00022989"/>
    </source>
</evidence>
<protein>
    <recommendedName>
        <fullName evidence="5">Probable membrane transporter protein</fullName>
    </recommendedName>
</protein>
<dbReference type="EMBL" id="LVHG01000021">
    <property type="protein sequence ID" value="OAK66614.1"/>
    <property type="molecule type" value="Genomic_DNA"/>
</dbReference>
<evidence type="ECO:0000256" key="2">
    <source>
        <dbReference type="ARBA" id="ARBA00022692"/>
    </source>
</evidence>
<feature type="transmembrane region" description="Helical" evidence="5">
    <location>
        <begin position="248"/>
        <end position="266"/>
    </location>
</feature>
<name>A0AA91ICY6_VARPD</name>
<gene>
    <name evidence="6" type="ORF">A3K87_06465</name>
</gene>
<dbReference type="RefSeq" id="WP_081266055.1">
    <property type="nucleotide sequence ID" value="NZ_LVHG01000021.1"/>
</dbReference>
<dbReference type="AlphaFoldDB" id="A0AA91ICY6"/>
<organism evidence="6 7">
    <name type="scientific">Variovorax paradoxus</name>
    <dbReference type="NCBI Taxonomy" id="34073"/>
    <lineage>
        <taxon>Bacteria</taxon>
        <taxon>Pseudomonadati</taxon>
        <taxon>Pseudomonadota</taxon>
        <taxon>Betaproteobacteria</taxon>
        <taxon>Burkholderiales</taxon>
        <taxon>Comamonadaceae</taxon>
        <taxon>Variovorax</taxon>
    </lineage>
</organism>
<evidence type="ECO:0000313" key="6">
    <source>
        <dbReference type="EMBL" id="OAK66614.1"/>
    </source>
</evidence>
<keyword evidence="3 5" id="KW-1133">Transmembrane helix</keyword>
<comment type="similarity">
    <text evidence="5">Belongs to the 4-toluene sulfonate uptake permease (TSUP) (TC 2.A.102) family.</text>
</comment>
<dbReference type="GO" id="GO:0005886">
    <property type="term" value="C:plasma membrane"/>
    <property type="evidence" value="ECO:0007669"/>
    <property type="project" value="UniProtKB-SubCell"/>
</dbReference>
<dbReference type="Pfam" id="PF01925">
    <property type="entry name" value="TauE"/>
    <property type="match status" value="1"/>
</dbReference>
<sequence length="267" mass="27387">MLAGFGCLAGVTTVLFGFGGGFVVVPLLYRALIAEHGAGSATGQSAMHIAVATSTCVMIVSAMLATRRHQRAGTLDWAQVRPLLRPIGAGAVVGAAAAVAADGEFVRWVFIAYLGATILDCVFRPGFLKHTASAAARPLSGRVASFGSFVIGLIAAFLGVGGSVMTVPLMRRRGAAMAHATAMANSLSLPVALAGTATYMGLAWNSASSLEGWHIGYVDVPAFAALVAGSLVGVRMAAPLIGRIPDRIHTWVYLGLLVAVLAGMVLR</sequence>
<dbReference type="InterPro" id="IPR051598">
    <property type="entry name" value="TSUP/Inactive_protease-like"/>
</dbReference>
<evidence type="ECO:0000256" key="4">
    <source>
        <dbReference type="ARBA" id="ARBA00023136"/>
    </source>
</evidence>
<feature type="transmembrane region" description="Helical" evidence="5">
    <location>
        <begin position="108"/>
        <end position="127"/>
    </location>
</feature>
<keyword evidence="2 5" id="KW-0812">Transmembrane</keyword>
<dbReference type="PANTHER" id="PTHR43701:SF2">
    <property type="entry name" value="MEMBRANE TRANSPORTER PROTEIN YJNA-RELATED"/>
    <property type="match status" value="1"/>
</dbReference>
<evidence type="ECO:0000256" key="1">
    <source>
        <dbReference type="ARBA" id="ARBA00004141"/>
    </source>
</evidence>
<dbReference type="Proteomes" id="UP000077852">
    <property type="component" value="Unassembled WGS sequence"/>
</dbReference>
<keyword evidence="5" id="KW-1003">Cell membrane</keyword>